<dbReference type="PROSITE" id="PS50110">
    <property type="entry name" value="RESPONSE_REGULATORY"/>
    <property type="match status" value="1"/>
</dbReference>
<dbReference type="PANTHER" id="PTHR36304">
    <property type="entry name" value="DOMAIN GTPASE-ACTIVATING PROTEIN, PUTATIVE-RELATED-RELATED"/>
    <property type="match status" value="1"/>
</dbReference>
<dbReference type="SUPFAM" id="SSF52172">
    <property type="entry name" value="CheY-like"/>
    <property type="match status" value="1"/>
</dbReference>
<feature type="domain" description="Response regulatory" evidence="2">
    <location>
        <begin position="227"/>
        <end position="350"/>
    </location>
</feature>
<dbReference type="PANTHER" id="PTHR36304:SF4">
    <property type="entry name" value="DUF4388 DOMAIN-CONTAINING PROTEIN"/>
    <property type="match status" value="1"/>
</dbReference>
<dbReference type="OrthoDB" id="9812510at2"/>
<dbReference type="InterPro" id="IPR029016">
    <property type="entry name" value="GAF-like_dom_sf"/>
</dbReference>
<dbReference type="Gene3D" id="3.30.450.40">
    <property type="match status" value="1"/>
</dbReference>
<dbReference type="eggNOG" id="COG0745">
    <property type="taxonomic scope" value="Bacteria"/>
</dbReference>
<protein>
    <submittedName>
        <fullName evidence="3">Response regulator, PATAN and FRGAF domain-containing</fullName>
    </submittedName>
</protein>
<reference evidence="3 4" key="1">
    <citation type="submission" date="2009-01" db="EMBL/GenBank/DDBJ databases">
        <title>Complete sequence of Geobacter sp. FRC-32.</title>
        <authorList>
            <consortium name="US DOE Joint Genome Institute"/>
            <person name="Lucas S."/>
            <person name="Copeland A."/>
            <person name="Lapidus A."/>
            <person name="Glavina del Rio T."/>
            <person name="Dalin E."/>
            <person name="Tice H."/>
            <person name="Bruce D."/>
            <person name="Goodwin L."/>
            <person name="Pitluck S."/>
            <person name="Saunders E."/>
            <person name="Brettin T."/>
            <person name="Detter J.C."/>
            <person name="Han C."/>
            <person name="Larimer F."/>
            <person name="Land M."/>
            <person name="Hauser L."/>
            <person name="Kyrpides N."/>
            <person name="Ovchinnikova G."/>
            <person name="Kostka J."/>
            <person name="Richardson P."/>
        </authorList>
    </citation>
    <scope>NUCLEOTIDE SEQUENCE [LARGE SCALE GENOMIC DNA]</scope>
    <source>
        <strain evidence="4">DSM 22248 / JCM 15807 / FRC-32</strain>
    </source>
</reference>
<dbReference type="SUPFAM" id="SSF160246">
    <property type="entry name" value="EspE N-terminal domain-like"/>
    <property type="match status" value="1"/>
</dbReference>
<dbReference type="Gene3D" id="3.40.50.2300">
    <property type="match status" value="1"/>
</dbReference>
<evidence type="ECO:0000313" key="3">
    <source>
        <dbReference type="EMBL" id="ACM20511.1"/>
    </source>
</evidence>
<dbReference type="InterPro" id="IPR025497">
    <property type="entry name" value="PatA-like_N"/>
</dbReference>
<dbReference type="HOGENOM" id="CLU_508843_0_0_7"/>
<gene>
    <name evidence="3" type="ordered locus">Geob_2157</name>
</gene>
<dbReference type="Pfam" id="PF00072">
    <property type="entry name" value="Response_reg"/>
    <property type="match status" value="1"/>
</dbReference>
<dbReference type="SUPFAM" id="SSF55781">
    <property type="entry name" value="GAF domain-like"/>
    <property type="match status" value="1"/>
</dbReference>
<dbReference type="InterPro" id="IPR001789">
    <property type="entry name" value="Sig_transdc_resp-reg_receiver"/>
</dbReference>
<keyword evidence="4" id="KW-1185">Reference proteome</keyword>
<dbReference type="Proteomes" id="UP000007721">
    <property type="component" value="Chromosome"/>
</dbReference>
<proteinExistence type="predicted"/>
<evidence type="ECO:0000313" key="4">
    <source>
        <dbReference type="Proteomes" id="UP000007721"/>
    </source>
</evidence>
<dbReference type="InterPro" id="IPR037257">
    <property type="entry name" value="T2SS_E_N_sf"/>
</dbReference>
<dbReference type="RefSeq" id="WP_012647240.1">
    <property type="nucleotide sequence ID" value="NC_011979.1"/>
</dbReference>
<evidence type="ECO:0000259" key="2">
    <source>
        <dbReference type="PROSITE" id="PS50110"/>
    </source>
</evidence>
<dbReference type="EMBL" id="CP001390">
    <property type="protein sequence ID" value="ACM20511.1"/>
    <property type="molecule type" value="Genomic_DNA"/>
</dbReference>
<sequence>MSLVGNLEDLGLGEILQIVSLSRKSGVLALHSRGREARIIFRSGQVIRANSSSNQQNLGEVLIQKGIIDLAILKQALNIQKDEGGGELLGTILVKQFNVNPDAIEDVVREQIESVIYSLFAWAEGNFDFELQDTAEAVDKTKMDPLQFMLEQGLNPQFLAMEGSRIIDEKRHRGESLDDHVAEEASVHVEDNVDMAFDLLHSPGQEPEQASVPEPSPGLSTQVKKRLVLIVDDDGDTRNAISSILESDGYEVFSCEKSEDALIKLDSFCREGRDPAVVVDLIMPRMDGSGILGGLELLELIGNNFASLPVLVLTDYHNSDAERKVKGMGFPVMLKPRKTEIGDAAMVQSFGDTFLCELMRVESCGGQAVPADKINIGDELRLEMGDDTPVRTQPVEQSTGITLLRGMLDELNNPSLGGGIILLVLRFASEFMNRAVILIVKKDEIAGLGQFGISDSEGNADAKIRNMRIPRGEYSLFSEVIDGQLPVKVQPDSGKWTRYFVGQLGGGVPTEFFMGPIVSEGKVVAVLYGDNIPDAKPIGDTDSLEIFLSQAGLAMEKALLQRRLKDKSREEL</sequence>
<accession>B9M915</accession>
<name>B9M915_GEODF</name>
<dbReference type="Pfam" id="PF14332">
    <property type="entry name" value="DUF4388"/>
    <property type="match status" value="1"/>
</dbReference>
<dbReference type="KEGG" id="geo:Geob_2157"/>
<dbReference type="InterPro" id="IPR011006">
    <property type="entry name" value="CheY-like_superfamily"/>
</dbReference>
<dbReference type="SMART" id="SM00448">
    <property type="entry name" value="REC"/>
    <property type="match status" value="1"/>
</dbReference>
<dbReference type="CDD" id="cd00156">
    <property type="entry name" value="REC"/>
    <property type="match status" value="1"/>
</dbReference>
<organism evidence="3 4">
    <name type="scientific">Geotalea daltonii (strain DSM 22248 / JCM 15807 / FRC-32)</name>
    <name type="common">Geobacter daltonii</name>
    <dbReference type="NCBI Taxonomy" id="316067"/>
    <lineage>
        <taxon>Bacteria</taxon>
        <taxon>Pseudomonadati</taxon>
        <taxon>Thermodesulfobacteriota</taxon>
        <taxon>Desulfuromonadia</taxon>
        <taxon>Geobacterales</taxon>
        <taxon>Geobacteraceae</taxon>
        <taxon>Geotalea</taxon>
    </lineage>
</organism>
<dbReference type="AlphaFoldDB" id="B9M915"/>
<dbReference type="GO" id="GO:0000160">
    <property type="term" value="P:phosphorelay signal transduction system"/>
    <property type="evidence" value="ECO:0007669"/>
    <property type="project" value="InterPro"/>
</dbReference>
<feature type="modified residue" description="4-aspartylphosphate" evidence="1">
    <location>
        <position position="280"/>
    </location>
</feature>
<keyword evidence="1" id="KW-0597">Phosphoprotein</keyword>
<evidence type="ECO:0000256" key="1">
    <source>
        <dbReference type="PROSITE-ProRule" id="PRU00169"/>
    </source>
</evidence>
<dbReference type="STRING" id="316067.Geob_2157"/>